<accession>A0A1V5ZNZ5</accession>
<dbReference type="AlphaFoldDB" id="A0A1V5ZNZ5"/>
<sequence length="144" mass="15958">MLTDEKQQQIELYGQLLTGDETELDRAKLARIQYLKTKMRPGLAAQIGDYGDNITDVTRALVLGEAIRIGIVTDIDTITLYNQYIDFMLQAYGGAEAILKVLGENANSLSNHLVNGYYSAKQQIMAVTEDDEDPITAINSVDLE</sequence>
<protein>
    <submittedName>
        <fullName evidence="1">Uncharacterized protein</fullName>
    </submittedName>
</protein>
<organism evidence="1">
    <name type="scientific">candidate division CPR1 bacterium ADurb.Bin160</name>
    <dbReference type="NCBI Taxonomy" id="1852826"/>
    <lineage>
        <taxon>Bacteria</taxon>
        <taxon>candidate division CPR1</taxon>
    </lineage>
</organism>
<comment type="caution">
    <text evidence="1">The sequence shown here is derived from an EMBL/GenBank/DDBJ whole genome shotgun (WGS) entry which is preliminary data.</text>
</comment>
<gene>
    <name evidence="1" type="ORF">BWY04_00764</name>
</gene>
<reference evidence="1" key="1">
    <citation type="submission" date="2017-02" db="EMBL/GenBank/DDBJ databases">
        <title>Delving into the versatile metabolic prowess of the omnipresent phylum Bacteroidetes.</title>
        <authorList>
            <person name="Nobu M.K."/>
            <person name="Mei R."/>
            <person name="Narihiro T."/>
            <person name="Kuroda K."/>
            <person name="Liu W.-T."/>
        </authorList>
    </citation>
    <scope>NUCLEOTIDE SEQUENCE</scope>
    <source>
        <strain evidence="1">ADurb.Bin160</strain>
    </source>
</reference>
<dbReference type="Proteomes" id="UP000485621">
    <property type="component" value="Unassembled WGS sequence"/>
</dbReference>
<proteinExistence type="predicted"/>
<name>A0A1V5ZNZ5_9BACT</name>
<dbReference type="EMBL" id="MWDB01000014">
    <property type="protein sequence ID" value="OQB41584.1"/>
    <property type="molecule type" value="Genomic_DNA"/>
</dbReference>
<evidence type="ECO:0000313" key="1">
    <source>
        <dbReference type="EMBL" id="OQB41584.1"/>
    </source>
</evidence>